<gene>
    <name evidence="1" type="ORF">BO95DRAFT_384452</name>
</gene>
<protein>
    <submittedName>
        <fullName evidence="1">Kinase-like protein</fullName>
    </submittedName>
</protein>
<keyword evidence="2" id="KW-1185">Reference proteome</keyword>
<dbReference type="EMBL" id="KZ825325">
    <property type="protein sequence ID" value="RAH48320.1"/>
    <property type="molecule type" value="Genomic_DNA"/>
</dbReference>
<dbReference type="Proteomes" id="UP000249057">
    <property type="component" value="Unassembled WGS sequence"/>
</dbReference>
<organism evidence="1 2">
    <name type="scientific">Aspergillus brunneoviolaceus CBS 621.78</name>
    <dbReference type="NCBI Taxonomy" id="1450534"/>
    <lineage>
        <taxon>Eukaryota</taxon>
        <taxon>Fungi</taxon>
        <taxon>Dikarya</taxon>
        <taxon>Ascomycota</taxon>
        <taxon>Pezizomycotina</taxon>
        <taxon>Eurotiomycetes</taxon>
        <taxon>Eurotiomycetidae</taxon>
        <taxon>Eurotiales</taxon>
        <taxon>Aspergillaceae</taxon>
        <taxon>Aspergillus</taxon>
        <taxon>Aspergillus subgen. Circumdati</taxon>
    </lineage>
</organism>
<evidence type="ECO:0000313" key="2">
    <source>
        <dbReference type="Proteomes" id="UP000249057"/>
    </source>
</evidence>
<evidence type="ECO:0000313" key="1">
    <source>
        <dbReference type="EMBL" id="RAH48320.1"/>
    </source>
</evidence>
<proteinExistence type="predicted"/>
<sequence length="290" mass="31882">MAGILCPYVDPARGAADGKFPLDDVDLHSISDESLAEILYTAPALHDFGQTTVARLSKSLVLKGGGNVLPSEAATLRMIASKTGIRAPRVHRSFQVQDDTKYFGTMGYVVMDYIDGRPLDTCWEDLGDDQKMDISKQVAAMIAEMQRIQLPGPPGPIGGGPCRGRFFTHYSAGPFGDISEFERWFNRKLDICKKIKKAPQDIPGFQFTELVLVHQDVSPRNLALDPDGQVWLLDWADAGAYPPAFETAALASQQSFPGFHAMVLSHLPRYPVEERQLESIEYGLLTAVLA</sequence>
<name>A0ACD1GGF4_9EURO</name>
<accession>A0ACD1GGF4</accession>
<reference evidence="1" key="1">
    <citation type="submission" date="2018-02" db="EMBL/GenBank/DDBJ databases">
        <title>The genomes of Aspergillus section Nigri reveals drivers in fungal speciation.</title>
        <authorList>
            <consortium name="DOE Joint Genome Institute"/>
            <person name="Vesth T.C."/>
            <person name="Nybo J."/>
            <person name="Theobald S."/>
            <person name="Brandl J."/>
            <person name="Frisvad J.C."/>
            <person name="Nielsen K.F."/>
            <person name="Lyhne E.K."/>
            <person name="Kogle M.E."/>
            <person name="Kuo A."/>
            <person name="Riley R."/>
            <person name="Clum A."/>
            <person name="Nolan M."/>
            <person name="Lipzen A."/>
            <person name="Salamov A."/>
            <person name="Henrissat B."/>
            <person name="Wiebenga A."/>
            <person name="De vries R.P."/>
            <person name="Grigoriev I.V."/>
            <person name="Mortensen U.H."/>
            <person name="Andersen M.R."/>
            <person name="Baker S.E."/>
        </authorList>
    </citation>
    <scope>NUCLEOTIDE SEQUENCE</scope>
    <source>
        <strain evidence="1">CBS 621.78</strain>
    </source>
</reference>